<evidence type="ECO:0000313" key="3">
    <source>
        <dbReference type="Proteomes" id="UP000008718"/>
    </source>
</evidence>
<feature type="transmembrane region" description="Helical" evidence="1">
    <location>
        <begin position="126"/>
        <end position="145"/>
    </location>
</feature>
<dbReference type="RefSeq" id="WP_013446264.1">
    <property type="nucleotide sequence ID" value="NC_014734.1"/>
</dbReference>
<reference evidence="2 3" key="2">
    <citation type="journal article" date="2011" name="Stand. Genomic Sci.">
        <title>Complete genome sequence of Paludibacter propionicigenes type strain (WB4).</title>
        <authorList>
            <person name="Gronow S."/>
            <person name="Munk C."/>
            <person name="Lapidus A."/>
            <person name="Nolan M."/>
            <person name="Lucas S."/>
            <person name="Hammon N."/>
            <person name="Deshpande S."/>
            <person name="Cheng J.F."/>
            <person name="Tapia R."/>
            <person name="Han C."/>
            <person name="Goodwin L."/>
            <person name="Pitluck S."/>
            <person name="Liolios K."/>
            <person name="Ivanova N."/>
            <person name="Mavromatis K."/>
            <person name="Mikhailova N."/>
            <person name="Pati A."/>
            <person name="Chen A."/>
            <person name="Palaniappan K."/>
            <person name="Land M."/>
            <person name="Hauser L."/>
            <person name="Chang Y.J."/>
            <person name="Jeffries C.D."/>
            <person name="Brambilla E."/>
            <person name="Rohde M."/>
            <person name="Goker M."/>
            <person name="Detter J.C."/>
            <person name="Woyke T."/>
            <person name="Bristow J."/>
            <person name="Eisen J.A."/>
            <person name="Markowitz V."/>
            <person name="Hugenholtz P."/>
            <person name="Kyrpides N.C."/>
            <person name="Klenk H.P."/>
        </authorList>
    </citation>
    <scope>NUCLEOTIDE SEQUENCE [LARGE SCALE GENOMIC DNA]</scope>
    <source>
        <strain evidence="3">DSM 17365 / JCM 13257 / WB4</strain>
    </source>
</reference>
<dbReference type="Proteomes" id="UP000008718">
    <property type="component" value="Chromosome"/>
</dbReference>
<gene>
    <name evidence="2" type="ordered locus">Palpr_2765</name>
</gene>
<keyword evidence="1" id="KW-0812">Transmembrane</keyword>
<reference key="1">
    <citation type="submission" date="2010-11" db="EMBL/GenBank/DDBJ databases">
        <title>The complete genome of Paludibacter propionicigenes DSM 17365.</title>
        <authorList>
            <consortium name="US DOE Joint Genome Institute (JGI-PGF)"/>
            <person name="Lucas S."/>
            <person name="Copeland A."/>
            <person name="Lapidus A."/>
            <person name="Bruce D."/>
            <person name="Goodwin L."/>
            <person name="Pitluck S."/>
            <person name="Kyrpides N."/>
            <person name="Mavromatis K."/>
            <person name="Ivanova N."/>
            <person name="Munk A.C."/>
            <person name="Brettin T."/>
            <person name="Detter J.C."/>
            <person name="Han C."/>
            <person name="Tapia R."/>
            <person name="Land M."/>
            <person name="Hauser L."/>
            <person name="Markowitz V."/>
            <person name="Cheng J.-F."/>
            <person name="Hugenholtz P."/>
            <person name="Woyke T."/>
            <person name="Wu D."/>
            <person name="Gronow S."/>
            <person name="Wellnitz S."/>
            <person name="Brambilla E."/>
            <person name="Klenk H.-P."/>
            <person name="Eisen J.A."/>
        </authorList>
    </citation>
    <scope>NUCLEOTIDE SEQUENCE</scope>
    <source>
        <strain>WB4</strain>
    </source>
</reference>
<dbReference type="HOGENOM" id="CLU_1766210_0_0_10"/>
<name>E4T851_PALPW</name>
<dbReference type="eggNOG" id="ENOG50336AQ">
    <property type="taxonomic scope" value="Bacteria"/>
</dbReference>
<protein>
    <submittedName>
        <fullName evidence="2">Uncharacterized protein</fullName>
    </submittedName>
</protein>
<dbReference type="STRING" id="694427.Palpr_2765"/>
<evidence type="ECO:0000313" key="2">
    <source>
        <dbReference type="EMBL" id="ADQ80895.1"/>
    </source>
</evidence>
<dbReference type="AlphaFoldDB" id="E4T851"/>
<keyword evidence="3" id="KW-1185">Reference proteome</keyword>
<keyword evidence="1" id="KW-0472">Membrane</keyword>
<dbReference type="KEGG" id="ppn:Palpr_2765"/>
<dbReference type="EMBL" id="CP002345">
    <property type="protein sequence ID" value="ADQ80895.1"/>
    <property type="molecule type" value="Genomic_DNA"/>
</dbReference>
<sequence>MGKKYSKDLDELIALVSYLSMTKYKSMRPSRLAQRLSLDKSNVLRILNEYKAIFRKSQVISHTSGEHYYTLHLRYALRWVNEDINQDNDDTVQENLPPEYLTTLLNFVVDRAALEETTKNTQIKNIVTMIAAIIAALAAITAAVLSA</sequence>
<keyword evidence="1" id="KW-1133">Transmembrane helix</keyword>
<proteinExistence type="predicted"/>
<accession>E4T851</accession>
<organism evidence="2 3">
    <name type="scientific">Paludibacter propionicigenes (strain DSM 17365 / JCM 13257 / WB4)</name>
    <dbReference type="NCBI Taxonomy" id="694427"/>
    <lineage>
        <taxon>Bacteria</taxon>
        <taxon>Pseudomonadati</taxon>
        <taxon>Bacteroidota</taxon>
        <taxon>Bacteroidia</taxon>
        <taxon>Bacteroidales</taxon>
        <taxon>Paludibacteraceae</taxon>
        <taxon>Paludibacter</taxon>
    </lineage>
</organism>
<evidence type="ECO:0000256" key="1">
    <source>
        <dbReference type="SAM" id="Phobius"/>
    </source>
</evidence>